<gene>
    <name evidence="2" type="ORF">CCHR01_18791</name>
</gene>
<comment type="caution">
    <text evidence="2">The sequence shown here is derived from an EMBL/GenBank/DDBJ whole genome shotgun (WGS) entry which is preliminary data.</text>
</comment>
<name>A0AAD9A0Z3_9PEZI</name>
<feature type="compositionally biased region" description="Basic residues" evidence="1">
    <location>
        <begin position="111"/>
        <end position="130"/>
    </location>
</feature>
<organism evidence="2 3">
    <name type="scientific">Colletotrichum chrysophilum</name>
    <dbReference type="NCBI Taxonomy" id="1836956"/>
    <lineage>
        <taxon>Eukaryota</taxon>
        <taxon>Fungi</taxon>
        <taxon>Dikarya</taxon>
        <taxon>Ascomycota</taxon>
        <taxon>Pezizomycotina</taxon>
        <taxon>Sordariomycetes</taxon>
        <taxon>Hypocreomycetidae</taxon>
        <taxon>Glomerellales</taxon>
        <taxon>Glomerellaceae</taxon>
        <taxon>Colletotrichum</taxon>
        <taxon>Colletotrichum gloeosporioides species complex</taxon>
    </lineage>
</organism>
<evidence type="ECO:0000313" key="3">
    <source>
        <dbReference type="Proteomes" id="UP001243330"/>
    </source>
</evidence>
<dbReference type="EMBL" id="JAQOWY010000802">
    <property type="protein sequence ID" value="KAK1838585.1"/>
    <property type="molecule type" value="Genomic_DNA"/>
</dbReference>
<feature type="compositionally biased region" description="Basic and acidic residues" evidence="1">
    <location>
        <begin position="240"/>
        <end position="259"/>
    </location>
</feature>
<accession>A0AAD9A0Z3</accession>
<dbReference type="Proteomes" id="UP001243330">
    <property type="component" value="Unassembled WGS sequence"/>
</dbReference>
<evidence type="ECO:0000256" key="1">
    <source>
        <dbReference type="SAM" id="MobiDB-lite"/>
    </source>
</evidence>
<protein>
    <submittedName>
        <fullName evidence="2">Uncharacterized protein</fullName>
    </submittedName>
</protein>
<evidence type="ECO:0000313" key="2">
    <source>
        <dbReference type="EMBL" id="KAK1838585.1"/>
    </source>
</evidence>
<dbReference type="AlphaFoldDB" id="A0AAD9A0Z3"/>
<feature type="region of interest" description="Disordered" evidence="1">
    <location>
        <begin position="1"/>
        <end position="147"/>
    </location>
</feature>
<reference evidence="2" key="1">
    <citation type="submission" date="2023-01" db="EMBL/GenBank/DDBJ databases">
        <title>Colletotrichum chrysophilum M932 genome sequence.</title>
        <authorList>
            <person name="Baroncelli R."/>
        </authorList>
    </citation>
    <scope>NUCLEOTIDE SEQUENCE</scope>
    <source>
        <strain evidence="2">M932</strain>
    </source>
</reference>
<sequence length="285" mass="31958">MSRQYGEAREDFVRNPSHRRGEPPPVSRDHSPEYYSGGGGDPLVHSKGPAPDTGPYVSGAIPPEVANGAARSYYELDSPLSPRDTNALQLPQPPQYRPRSVPPAAFAVSRGRPRPRSRSRSRSRSRHRPRTPLGKARHAVDHTFSNSSSGIGVGLLGAVVGGLAAREVSDAALRNRTRKEIEKGTYHPRSPHDTEKARVMSTVVGALVGGLGANALERRFESARERDRVQQAAWERRWGRDRDLPHHDTSREHERDHGRGRPRARRHDDWDDDYYRDYDGRVRRG</sequence>
<proteinExistence type="predicted"/>
<feature type="region of interest" description="Disordered" evidence="1">
    <location>
        <begin position="240"/>
        <end position="285"/>
    </location>
</feature>
<feature type="compositionally biased region" description="Basic and acidic residues" evidence="1">
    <location>
        <begin position="266"/>
        <end position="285"/>
    </location>
</feature>
<feature type="compositionally biased region" description="Basic and acidic residues" evidence="1">
    <location>
        <begin position="1"/>
        <end position="32"/>
    </location>
</feature>
<keyword evidence="3" id="KW-1185">Reference proteome</keyword>